<dbReference type="PANTHER" id="PTHR12110:SF41">
    <property type="entry name" value="INOSOSE DEHYDRATASE"/>
    <property type="match status" value="1"/>
</dbReference>
<accession>A0ABQ5W5N9</accession>
<dbReference type="Gene3D" id="3.20.20.150">
    <property type="entry name" value="Divalent-metal-dependent TIM barrel enzymes"/>
    <property type="match status" value="1"/>
</dbReference>
<dbReference type="SUPFAM" id="SSF51658">
    <property type="entry name" value="Xylose isomerase-like"/>
    <property type="match status" value="1"/>
</dbReference>
<comment type="caution">
    <text evidence="2">The sequence shown here is derived from an EMBL/GenBank/DDBJ whole genome shotgun (WGS) entry which is preliminary data.</text>
</comment>
<dbReference type="EMBL" id="BSNS01000011">
    <property type="protein sequence ID" value="GLQ55363.1"/>
    <property type="molecule type" value="Genomic_DNA"/>
</dbReference>
<dbReference type="InterPro" id="IPR050312">
    <property type="entry name" value="IolE/XylAMocC-like"/>
</dbReference>
<dbReference type="InterPro" id="IPR036237">
    <property type="entry name" value="Xyl_isomerase-like_sf"/>
</dbReference>
<evidence type="ECO:0000259" key="1">
    <source>
        <dbReference type="Pfam" id="PF01261"/>
    </source>
</evidence>
<name>A0ABQ5W5N9_9HYPH</name>
<dbReference type="PANTHER" id="PTHR12110">
    <property type="entry name" value="HYDROXYPYRUVATE ISOMERASE"/>
    <property type="match status" value="1"/>
</dbReference>
<feature type="domain" description="Xylose isomerase-like TIM barrel" evidence="1">
    <location>
        <begin position="41"/>
        <end position="304"/>
    </location>
</feature>
<protein>
    <submittedName>
        <fullName evidence="2">Inosose dehydratase</fullName>
    </submittedName>
</protein>
<dbReference type="Proteomes" id="UP001156691">
    <property type="component" value="Unassembled WGS sequence"/>
</dbReference>
<dbReference type="Pfam" id="PF01261">
    <property type="entry name" value="AP_endonuc_2"/>
    <property type="match status" value="1"/>
</dbReference>
<keyword evidence="3" id="KW-1185">Reference proteome</keyword>
<evidence type="ECO:0000313" key="2">
    <source>
        <dbReference type="EMBL" id="GLQ55363.1"/>
    </source>
</evidence>
<organism evidence="2 3">
    <name type="scientific">Devosia nitrariae</name>
    <dbReference type="NCBI Taxonomy" id="2071872"/>
    <lineage>
        <taxon>Bacteria</taxon>
        <taxon>Pseudomonadati</taxon>
        <taxon>Pseudomonadota</taxon>
        <taxon>Alphaproteobacteria</taxon>
        <taxon>Hyphomicrobiales</taxon>
        <taxon>Devosiaceae</taxon>
        <taxon>Devosia</taxon>
    </lineage>
</organism>
<reference evidence="3" key="1">
    <citation type="journal article" date="2019" name="Int. J. Syst. Evol. Microbiol.">
        <title>The Global Catalogue of Microorganisms (GCM) 10K type strain sequencing project: providing services to taxonomists for standard genome sequencing and annotation.</title>
        <authorList>
            <consortium name="The Broad Institute Genomics Platform"/>
            <consortium name="The Broad Institute Genome Sequencing Center for Infectious Disease"/>
            <person name="Wu L."/>
            <person name="Ma J."/>
        </authorList>
    </citation>
    <scope>NUCLEOTIDE SEQUENCE [LARGE SCALE GENOMIC DNA]</scope>
    <source>
        <strain evidence="3">NBRC 112416</strain>
    </source>
</reference>
<dbReference type="InterPro" id="IPR013022">
    <property type="entry name" value="Xyl_isomerase-like_TIM-brl"/>
</dbReference>
<gene>
    <name evidence="2" type="primary">iolE</name>
    <name evidence="2" type="ORF">GCM10010862_26220</name>
</gene>
<proteinExistence type="predicted"/>
<evidence type="ECO:0000313" key="3">
    <source>
        <dbReference type="Proteomes" id="UP001156691"/>
    </source>
</evidence>
<sequence>MAASSHSPEPTMTPLLANAPVTWGVWGPHSLPPGRTPRDILAAVASAGYTGVELGALGFFGRDAAATVAALQEFGLASAGAYVALRPLAGREAMEEDLAGLRAICAVLASFPQTGPVILAGSGAEGIVRHVKRGTRHPELDLTDEQWIAFIAGMAEAARIAAGYGIPVSFHPHTGTHVEQPHEVDRFLSGCDIPLTLDTGHAAAGGDDPLDLLRRWGDRVNHVHLKDVAMAPVEKASAEGIPFGMADASVALGEGDLDLDGFMRALEARDYRGWIVVEQDRRPDGGHDHADVDEEQRRNLEWVKARAGWMS</sequence>